<feature type="domain" description="Major facilitator superfamily (MFS) profile" evidence="5">
    <location>
        <begin position="1"/>
        <end position="387"/>
    </location>
</feature>
<feature type="transmembrane region" description="Helical" evidence="4">
    <location>
        <begin position="41"/>
        <end position="59"/>
    </location>
</feature>
<protein>
    <submittedName>
        <fullName evidence="6">MFS transporter</fullName>
    </submittedName>
</protein>
<sequence>MKILSGKDSLLLSAGHFATDINHGSLPIILAYLYQNNILTSYSQVALLMMANTILNAIIQPLAGNLSDKEARPYLMSVGIFLAFSGVMFIGFIDNIYLLYALICLNGVGSAIFHPAGGKMSHIIGGARQGKSMSLFSVGGNAGMAAGPFYFTFLYMFFSLKATLAMCIPGLVVIALLMLKNRYYTLKTMHHDNLVKKDKNSTQKENVKGFIYLVSVLFIRSTAWFTFISFISLYFMHLMNVKDETATLINGFICLTGAIATFTGGTFSDKLGYKRLIMICSSMSALCFIVFLFTKTPLFAVISLLPFAFCFFMSMSPYVVIGQKLLCRHVGMATGFTIGLSMSFGGLMSPLLGKLGDTYGLDVTMKTVAIFIVLEALGTIFLPKVDNKKQ</sequence>
<accession>A0ABS7DFI9</accession>
<feature type="transmembrane region" description="Helical" evidence="4">
    <location>
        <begin position="162"/>
        <end position="179"/>
    </location>
</feature>
<evidence type="ECO:0000256" key="3">
    <source>
        <dbReference type="ARBA" id="ARBA00023136"/>
    </source>
</evidence>
<dbReference type="RefSeq" id="WP_219937289.1">
    <property type="nucleotide sequence ID" value="NZ_JAGFNY010000009.1"/>
</dbReference>
<dbReference type="Gene3D" id="1.20.1250.20">
    <property type="entry name" value="MFS general substrate transporter like domains"/>
    <property type="match status" value="2"/>
</dbReference>
<dbReference type="InterPro" id="IPR011701">
    <property type="entry name" value="MFS"/>
</dbReference>
<dbReference type="PANTHER" id="PTHR43129:SF1">
    <property type="entry name" value="FOSMIDOMYCIN RESISTANCE PROTEIN"/>
    <property type="match status" value="1"/>
</dbReference>
<feature type="transmembrane region" description="Helical" evidence="4">
    <location>
        <begin position="71"/>
        <end position="90"/>
    </location>
</feature>
<dbReference type="PANTHER" id="PTHR43129">
    <property type="entry name" value="FOSMIDOMYCIN RESISTANCE PROTEIN"/>
    <property type="match status" value="1"/>
</dbReference>
<dbReference type="Proteomes" id="UP000731465">
    <property type="component" value="Unassembled WGS sequence"/>
</dbReference>
<keyword evidence="3 4" id="KW-0472">Membrane</keyword>
<keyword evidence="2 4" id="KW-1133">Transmembrane helix</keyword>
<evidence type="ECO:0000256" key="4">
    <source>
        <dbReference type="SAM" id="Phobius"/>
    </source>
</evidence>
<dbReference type="InterPro" id="IPR020846">
    <property type="entry name" value="MFS_dom"/>
</dbReference>
<gene>
    <name evidence="6" type="ORF">J5V48_04090</name>
</gene>
<reference evidence="6 7" key="1">
    <citation type="submission" date="2021-03" db="EMBL/GenBank/DDBJ databases">
        <title>Succinivibrio sp. nov. isolated from feces of cow.</title>
        <authorList>
            <person name="Choi J.-Y."/>
        </authorList>
    </citation>
    <scope>NUCLEOTIDE SEQUENCE [LARGE SCALE GENOMIC DNA]</scope>
    <source>
        <strain evidence="6 7">AGMB01872</strain>
    </source>
</reference>
<organism evidence="6 7">
    <name type="scientific">Succinivibrio faecicola</name>
    <dbReference type="NCBI Taxonomy" id="2820300"/>
    <lineage>
        <taxon>Bacteria</taxon>
        <taxon>Pseudomonadati</taxon>
        <taxon>Pseudomonadota</taxon>
        <taxon>Gammaproteobacteria</taxon>
        <taxon>Aeromonadales</taxon>
        <taxon>Succinivibrionaceae</taxon>
        <taxon>Succinivibrio</taxon>
    </lineage>
</organism>
<comment type="caution">
    <text evidence="6">The sequence shown here is derived from an EMBL/GenBank/DDBJ whole genome shotgun (WGS) entry which is preliminary data.</text>
</comment>
<dbReference type="InterPro" id="IPR036259">
    <property type="entry name" value="MFS_trans_sf"/>
</dbReference>
<dbReference type="EMBL" id="JAGFNY010000009">
    <property type="protein sequence ID" value="MBW7570071.1"/>
    <property type="molecule type" value="Genomic_DNA"/>
</dbReference>
<dbReference type="PROSITE" id="PS50850">
    <property type="entry name" value="MFS"/>
    <property type="match status" value="1"/>
</dbReference>
<feature type="transmembrane region" description="Helical" evidence="4">
    <location>
        <begin position="247"/>
        <end position="264"/>
    </location>
</feature>
<feature type="transmembrane region" description="Helical" evidence="4">
    <location>
        <begin position="276"/>
        <end position="293"/>
    </location>
</feature>
<feature type="transmembrane region" description="Helical" evidence="4">
    <location>
        <begin position="299"/>
        <end position="321"/>
    </location>
</feature>
<evidence type="ECO:0000313" key="6">
    <source>
        <dbReference type="EMBL" id="MBW7570071.1"/>
    </source>
</evidence>
<feature type="transmembrane region" description="Helical" evidence="4">
    <location>
        <begin position="333"/>
        <end position="351"/>
    </location>
</feature>
<dbReference type="CDD" id="cd17478">
    <property type="entry name" value="MFS_FsR"/>
    <property type="match status" value="1"/>
</dbReference>
<evidence type="ECO:0000313" key="7">
    <source>
        <dbReference type="Proteomes" id="UP000731465"/>
    </source>
</evidence>
<name>A0ABS7DFI9_9GAMM</name>
<feature type="transmembrane region" description="Helical" evidence="4">
    <location>
        <begin position="209"/>
        <end position="235"/>
    </location>
</feature>
<keyword evidence="7" id="KW-1185">Reference proteome</keyword>
<feature type="transmembrane region" description="Helical" evidence="4">
    <location>
        <begin position="363"/>
        <end position="382"/>
    </location>
</feature>
<evidence type="ECO:0000256" key="1">
    <source>
        <dbReference type="ARBA" id="ARBA00022692"/>
    </source>
</evidence>
<evidence type="ECO:0000256" key="2">
    <source>
        <dbReference type="ARBA" id="ARBA00022989"/>
    </source>
</evidence>
<keyword evidence="1 4" id="KW-0812">Transmembrane</keyword>
<dbReference type="Pfam" id="PF07690">
    <property type="entry name" value="MFS_1"/>
    <property type="match status" value="1"/>
</dbReference>
<proteinExistence type="predicted"/>
<evidence type="ECO:0000259" key="5">
    <source>
        <dbReference type="PROSITE" id="PS50850"/>
    </source>
</evidence>
<dbReference type="SUPFAM" id="SSF103473">
    <property type="entry name" value="MFS general substrate transporter"/>
    <property type="match status" value="1"/>
</dbReference>
<feature type="transmembrane region" description="Helical" evidence="4">
    <location>
        <begin position="96"/>
        <end position="114"/>
    </location>
</feature>
<feature type="transmembrane region" description="Helical" evidence="4">
    <location>
        <begin position="135"/>
        <end position="156"/>
    </location>
</feature>